<dbReference type="InterPro" id="IPR052179">
    <property type="entry name" value="DD-CPase-like"/>
</dbReference>
<keyword evidence="5" id="KW-1185">Reference proteome</keyword>
<evidence type="ECO:0000313" key="4">
    <source>
        <dbReference type="Proteomes" id="UP000319828"/>
    </source>
</evidence>
<dbReference type="CDD" id="cd14847">
    <property type="entry name" value="DD-carboxypeptidase_like"/>
    <property type="match status" value="1"/>
</dbReference>
<sequence length="228" mass="26471">MTQYSLEQLTGLSQTHLTTMLVGKKEFSIHQDVKAPLNELIRDAQVNGFDFSIASSFRDYHRQAMIWNAKFRGERPILDSHSQPLDSAKLNDLEKIHAIMRWSALPGASRHHWGCELDVYARNLLPQDTQLQLEPWEYHTGHQAEFNLWLTEAMPKFGFYRPYQHDLGGVAIEPWHISHIDTGRDMLEQLSIDKLQQTWHNYPFLGVESISQHAESLYNRYISNITVA</sequence>
<accession>A0A557PAD4</accession>
<dbReference type="Pfam" id="PF02557">
    <property type="entry name" value="VanY"/>
    <property type="match status" value="1"/>
</dbReference>
<dbReference type="PANTHER" id="PTHR34385">
    <property type="entry name" value="D-ALANYL-D-ALANINE CARBOXYPEPTIDASE"/>
    <property type="match status" value="1"/>
</dbReference>
<proteinExistence type="predicted"/>
<evidence type="ECO:0000259" key="1">
    <source>
        <dbReference type="Pfam" id="PF02557"/>
    </source>
</evidence>
<dbReference type="OrthoDB" id="9792074at2"/>
<organism evidence="3 4">
    <name type="scientific">Vibrio algivorus</name>
    <dbReference type="NCBI Taxonomy" id="1667024"/>
    <lineage>
        <taxon>Bacteria</taxon>
        <taxon>Pseudomonadati</taxon>
        <taxon>Pseudomonadota</taxon>
        <taxon>Gammaproteobacteria</taxon>
        <taxon>Vibrionales</taxon>
        <taxon>Vibrionaceae</taxon>
        <taxon>Vibrio</taxon>
    </lineage>
</organism>
<dbReference type="GO" id="GO:0006508">
    <property type="term" value="P:proteolysis"/>
    <property type="evidence" value="ECO:0007669"/>
    <property type="project" value="InterPro"/>
</dbReference>
<feature type="domain" description="D-alanyl-D-alanine carboxypeptidase-like core" evidence="1">
    <location>
        <begin position="28"/>
        <end position="180"/>
    </location>
</feature>
<dbReference type="RefSeq" id="WP_089123328.1">
    <property type="nucleotide sequence ID" value="NZ_BSPV01000009.1"/>
</dbReference>
<dbReference type="EMBL" id="BSPV01000009">
    <property type="protein sequence ID" value="GLT15647.1"/>
    <property type="molecule type" value="Genomic_DNA"/>
</dbReference>
<reference evidence="5" key="2">
    <citation type="journal article" date="2019" name="Int. J. Syst. Evol. Microbiol.">
        <title>The Global Catalogue of Microorganisms (GCM) 10K type strain sequencing project: providing services to taxonomists for standard genome sequencing and annotation.</title>
        <authorList>
            <consortium name="The Broad Institute Genomics Platform"/>
            <consortium name="The Broad Institute Genome Sequencing Center for Infectious Disease"/>
            <person name="Wu L."/>
            <person name="Ma J."/>
        </authorList>
    </citation>
    <scope>NUCLEOTIDE SEQUENCE [LARGE SCALE GENOMIC DNA]</scope>
    <source>
        <strain evidence="5">NBRC 111146</strain>
    </source>
</reference>
<gene>
    <name evidence="3" type="ORF">FOF44_06600</name>
    <name evidence="2" type="ORF">GCM10007931_26220</name>
</gene>
<dbReference type="GO" id="GO:0008233">
    <property type="term" value="F:peptidase activity"/>
    <property type="evidence" value="ECO:0007669"/>
    <property type="project" value="InterPro"/>
</dbReference>
<name>A0A557PAD4_9VIBR</name>
<comment type="caution">
    <text evidence="3">The sequence shown here is derived from an EMBL/GenBank/DDBJ whole genome shotgun (WGS) entry which is preliminary data.</text>
</comment>
<evidence type="ECO:0000313" key="3">
    <source>
        <dbReference type="EMBL" id="TVO37616.1"/>
    </source>
</evidence>
<dbReference type="SUPFAM" id="SSF55166">
    <property type="entry name" value="Hedgehog/DD-peptidase"/>
    <property type="match status" value="1"/>
</dbReference>
<reference evidence="3 4" key="3">
    <citation type="submission" date="2019-07" db="EMBL/GenBank/DDBJ databases">
        <title>The draft genome sequence of Vibrio algivorus M1486.</title>
        <authorList>
            <person name="Meng X."/>
        </authorList>
    </citation>
    <scope>NUCLEOTIDE SEQUENCE [LARGE SCALE GENOMIC DNA]</scope>
    <source>
        <strain evidence="3 4">M1486</strain>
    </source>
</reference>
<reference evidence="2" key="1">
    <citation type="journal article" date="2014" name="Int. J. Syst. Evol. Microbiol.">
        <title>Complete genome of a new Firmicutes species belonging to the dominant human colonic microbiota ('Ruminococcus bicirculans') reveals two chromosomes and a selective capacity to utilize plant glucans.</title>
        <authorList>
            <consortium name="NISC Comparative Sequencing Program"/>
            <person name="Wegmann U."/>
            <person name="Louis P."/>
            <person name="Goesmann A."/>
            <person name="Henrissat B."/>
            <person name="Duncan S.H."/>
            <person name="Flint H.J."/>
        </authorList>
    </citation>
    <scope>NUCLEOTIDE SEQUENCE</scope>
    <source>
        <strain evidence="2">NBRC 111146</strain>
    </source>
</reference>
<dbReference type="PANTHER" id="PTHR34385:SF1">
    <property type="entry name" value="PEPTIDOGLYCAN L-ALANYL-D-GLUTAMATE ENDOPEPTIDASE CWLK"/>
    <property type="match status" value="1"/>
</dbReference>
<evidence type="ECO:0000313" key="2">
    <source>
        <dbReference type="EMBL" id="GLT15647.1"/>
    </source>
</evidence>
<dbReference type="Proteomes" id="UP001157156">
    <property type="component" value="Unassembled WGS sequence"/>
</dbReference>
<reference evidence="2" key="4">
    <citation type="submission" date="2023-01" db="EMBL/GenBank/DDBJ databases">
        <title>Draft genome sequence of Vibrio algivorus strain NBRC 111146.</title>
        <authorList>
            <person name="Sun Q."/>
            <person name="Mori K."/>
        </authorList>
    </citation>
    <scope>NUCLEOTIDE SEQUENCE</scope>
    <source>
        <strain evidence="2">NBRC 111146</strain>
    </source>
</reference>
<dbReference type="InterPro" id="IPR009045">
    <property type="entry name" value="Zn_M74/Hedgehog-like"/>
</dbReference>
<dbReference type="EMBL" id="VMKJ01000009">
    <property type="protein sequence ID" value="TVO37616.1"/>
    <property type="molecule type" value="Genomic_DNA"/>
</dbReference>
<evidence type="ECO:0000313" key="5">
    <source>
        <dbReference type="Proteomes" id="UP001157156"/>
    </source>
</evidence>
<dbReference type="InterPro" id="IPR003709">
    <property type="entry name" value="VanY-like_core_dom"/>
</dbReference>
<dbReference type="AlphaFoldDB" id="A0A557PAD4"/>
<dbReference type="Gene3D" id="3.30.1380.10">
    <property type="match status" value="1"/>
</dbReference>
<protein>
    <submittedName>
        <fullName evidence="3">M15 family metallopeptidase</fullName>
    </submittedName>
    <submittedName>
        <fullName evidence="2">Peptidase M15</fullName>
    </submittedName>
</protein>
<dbReference type="Proteomes" id="UP000319828">
    <property type="component" value="Unassembled WGS sequence"/>
</dbReference>